<comment type="caution">
    <text evidence="1">The sequence shown here is derived from an EMBL/GenBank/DDBJ whole genome shotgun (WGS) entry which is preliminary data.</text>
</comment>
<organism evidence="1 2">
    <name type="scientific">Steinernema carpocapsae</name>
    <name type="common">Entomopathogenic nematode</name>
    <dbReference type="NCBI Taxonomy" id="34508"/>
    <lineage>
        <taxon>Eukaryota</taxon>
        <taxon>Metazoa</taxon>
        <taxon>Ecdysozoa</taxon>
        <taxon>Nematoda</taxon>
        <taxon>Chromadorea</taxon>
        <taxon>Rhabditida</taxon>
        <taxon>Tylenchina</taxon>
        <taxon>Panagrolaimomorpha</taxon>
        <taxon>Strongyloidoidea</taxon>
        <taxon>Steinernematidae</taxon>
        <taxon>Steinernema</taxon>
    </lineage>
</organism>
<gene>
    <name evidence="1" type="ORF">L596_003468</name>
</gene>
<keyword evidence="2" id="KW-1185">Reference proteome</keyword>
<dbReference type="EMBL" id="AZBU02000001">
    <property type="protein sequence ID" value="TMS36259.1"/>
    <property type="molecule type" value="Genomic_DNA"/>
</dbReference>
<reference evidence="1 2" key="1">
    <citation type="journal article" date="2015" name="Genome Biol.">
        <title>Comparative genomics of Steinernema reveals deeply conserved gene regulatory networks.</title>
        <authorList>
            <person name="Dillman A.R."/>
            <person name="Macchietto M."/>
            <person name="Porter C.F."/>
            <person name="Rogers A."/>
            <person name="Williams B."/>
            <person name="Antoshechkin I."/>
            <person name="Lee M.M."/>
            <person name="Goodwin Z."/>
            <person name="Lu X."/>
            <person name="Lewis E.E."/>
            <person name="Goodrich-Blair H."/>
            <person name="Stock S.P."/>
            <person name="Adams B.J."/>
            <person name="Sternberg P.W."/>
            <person name="Mortazavi A."/>
        </authorList>
    </citation>
    <scope>NUCLEOTIDE SEQUENCE [LARGE SCALE GENOMIC DNA]</scope>
    <source>
        <strain evidence="1 2">ALL</strain>
    </source>
</reference>
<accession>A0A4U8UU98</accession>
<name>A0A4U8UU98_STECR</name>
<dbReference type="EMBL" id="CM016762">
    <property type="protein sequence ID" value="TMS36259.1"/>
    <property type="molecule type" value="Genomic_DNA"/>
</dbReference>
<dbReference type="Proteomes" id="UP000298663">
    <property type="component" value="Chromosome X"/>
</dbReference>
<evidence type="ECO:0000313" key="2">
    <source>
        <dbReference type="Proteomes" id="UP000298663"/>
    </source>
</evidence>
<dbReference type="AlphaFoldDB" id="A0A4U8UU98"/>
<reference evidence="1 2" key="2">
    <citation type="journal article" date="2019" name="G3 (Bethesda)">
        <title>Hybrid Assembly of the Genome of the Entomopathogenic Nematode Steinernema carpocapsae Identifies the X-Chromosome.</title>
        <authorList>
            <person name="Serra L."/>
            <person name="Macchietto M."/>
            <person name="Macias-Munoz A."/>
            <person name="McGill C.J."/>
            <person name="Rodriguez I.M."/>
            <person name="Rodriguez B."/>
            <person name="Murad R."/>
            <person name="Mortazavi A."/>
        </authorList>
    </citation>
    <scope>NUCLEOTIDE SEQUENCE [LARGE SCALE GENOMIC DNA]</scope>
    <source>
        <strain evidence="1 2">ALL</strain>
    </source>
</reference>
<proteinExistence type="predicted"/>
<protein>
    <submittedName>
        <fullName evidence="1">Uncharacterized protein</fullName>
    </submittedName>
</protein>
<evidence type="ECO:0000313" key="1">
    <source>
        <dbReference type="EMBL" id="TMS36259.1"/>
    </source>
</evidence>
<sequence length="162" mass="18548">MSAENDHFLETTVRNSSSDWKIAILDCTLKNVMFEEIPESAQIISIFVKKEINNGKTLTEDFARSTLMPFVSTQVSKNAKLEIDKDLKPDDVKGIIQILREKLTGMDFSKLDNFHGLTAQESFEKIKKRFGKVYATQLEEAKQFETFKASLSTVTRLWNSFL</sequence>